<sequence>MYVLFVLILPRELVLIIIRMAFVVMTHVWRQRVVLLPLWAHQYAAPFPKEHGNSSEIKSLDVELVETMKERITKLPLHHSSR</sequence>
<keyword evidence="1" id="KW-0472">Membrane</keyword>
<keyword evidence="3" id="KW-1185">Reference proteome</keyword>
<evidence type="ECO:0008006" key="4">
    <source>
        <dbReference type="Google" id="ProtNLM"/>
    </source>
</evidence>
<name>A0ABX5CQB2_9ALTE</name>
<protein>
    <recommendedName>
        <fullName evidence="4">Secreted protein</fullName>
    </recommendedName>
</protein>
<comment type="caution">
    <text evidence="2">The sequence shown here is derived from an EMBL/GenBank/DDBJ whole genome shotgun (WGS) entry which is preliminary data.</text>
</comment>
<gene>
    <name evidence="2" type="ORF">C6Y39_05705</name>
</gene>
<proteinExistence type="predicted"/>
<feature type="transmembrane region" description="Helical" evidence="1">
    <location>
        <begin position="12"/>
        <end position="29"/>
    </location>
</feature>
<dbReference type="Proteomes" id="UP000239539">
    <property type="component" value="Unassembled WGS sequence"/>
</dbReference>
<accession>A0ABX5CQB2</accession>
<evidence type="ECO:0000313" key="3">
    <source>
        <dbReference type="Proteomes" id="UP000239539"/>
    </source>
</evidence>
<evidence type="ECO:0000313" key="2">
    <source>
        <dbReference type="EMBL" id="PRO69757.1"/>
    </source>
</evidence>
<reference evidence="3" key="1">
    <citation type="journal article" date="2020" name="Int. J. Syst. Evol. Microbiol.">
        <title>Alteromonas alba sp. nov., a marine bacterium isolated from the seawater of the West Pacific Ocean.</title>
        <authorList>
            <person name="Sun C."/>
            <person name="Wu Y.-H."/>
            <person name="Xamxidin M."/>
            <person name="Cheng H."/>
            <person name="Xu X.-W."/>
        </authorList>
    </citation>
    <scope>NUCLEOTIDE SEQUENCE [LARGE SCALE GENOMIC DNA]</scope>
    <source>
        <strain evidence="3">9a2</strain>
    </source>
</reference>
<dbReference type="EMBL" id="PVNO01000022">
    <property type="protein sequence ID" value="PRO69757.1"/>
    <property type="molecule type" value="Genomic_DNA"/>
</dbReference>
<keyword evidence="1" id="KW-1133">Transmembrane helix</keyword>
<evidence type="ECO:0000256" key="1">
    <source>
        <dbReference type="SAM" id="Phobius"/>
    </source>
</evidence>
<organism evidence="2 3">
    <name type="scientific">Alteromonas gracilis</name>
    <dbReference type="NCBI Taxonomy" id="1479524"/>
    <lineage>
        <taxon>Bacteria</taxon>
        <taxon>Pseudomonadati</taxon>
        <taxon>Pseudomonadota</taxon>
        <taxon>Gammaproteobacteria</taxon>
        <taxon>Alteromonadales</taxon>
        <taxon>Alteromonadaceae</taxon>
        <taxon>Alteromonas/Salinimonas group</taxon>
        <taxon>Alteromonas</taxon>
    </lineage>
</organism>
<keyword evidence="1" id="KW-0812">Transmembrane</keyword>